<gene>
    <name evidence="2" type="ORF">B296_00022560</name>
</gene>
<proteinExistence type="predicted"/>
<protein>
    <submittedName>
        <fullName evidence="2">Uncharacterized protein</fullName>
    </submittedName>
</protein>
<evidence type="ECO:0000256" key="1">
    <source>
        <dbReference type="SAM" id="MobiDB-lite"/>
    </source>
</evidence>
<evidence type="ECO:0000313" key="2">
    <source>
        <dbReference type="EMBL" id="RRT45768.1"/>
    </source>
</evidence>
<dbReference type="AlphaFoldDB" id="A0A426Y1V3"/>
<organism evidence="2 3">
    <name type="scientific">Ensete ventricosum</name>
    <name type="common">Abyssinian banana</name>
    <name type="synonym">Musa ensete</name>
    <dbReference type="NCBI Taxonomy" id="4639"/>
    <lineage>
        <taxon>Eukaryota</taxon>
        <taxon>Viridiplantae</taxon>
        <taxon>Streptophyta</taxon>
        <taxon>Embryophyta</taxon>
        <taxon>Tracheophyta</taxon>
        <taxon>Spermatophyta</taxon>
        <taxon>Magnoliopsida</taxon>
        <taxon>Liliopsida</taxon>
        <taxon>Zingiberales</taxon>
        <taxon>Musaceae</taxon>
        <taxon>Ensete</taxon>
    </lineage>
</organism>
<sequence length="129" mass="14600">MRTYDLDPRRDVSGGRRDQLLPTAWLPPMESGGGGADGVGNLTDRFFTLGLGAVPNGNLHQVMMAVQGAEDTIKKQVCWPCIPMSLEEENQLKNELLRKTRELERFVRTLIHISFQVYHPKSLLVYVVY</sequence>
<feature type="region of interest" description="Disordered" evidence="1">
    <location>
        <begin position="1"/>
        <end position="35"/>
    </location>
</feature>
<name>A0A426Y1V3_ENSVE</name>
<comment type="caution">
    <text evidence="2">The sequence shown here is derived from an EMBL/GenBank/DDBJ whole genome shotgun (WGS) entry which is preliminary data.</text>
</comment>
<evidence type="ECO:0000313" key="3">
    <source>
        <dbReference type="Proteomes" id="UP000287651"/>
    </source>
</evidence>
<reference evidence="2 3" key="1">
    <citation type="journal article" date="2014" name="Agronomy (Basel)">
        <title>A Draft Genome Sequence for Ensete ventricosum, the Drought-Tolerant Tree Against Hunger.</title>
        <authorList>
            <person name="Harrison J."/>
            <person name="Moore K.A."/>
            <person name="Paszkiewicz K."/>
            <person name="Jones T."/>
            <person name="Grant M."/>
            <person name="Ambacheew D."/>
            <person name="Muzemil S."/>
            <person name="Studholme D.J."/>
        </authorList>
    </citation>
    <scope>NUCLEOTIDE SEQUENCE [LARGE SCALE GENOMIC DNA]</scope>
</reference>
<dbReference type="EMBL" id="AMZH03015613">
    <property type="protein sequence ID" value="RRT45768.1"/>
    <property type="molecule type" value="Genomic_DNA"/>
</dbReference>
<accession>A0A426Y1V3</accession>
<dbReference type="Proteomes" id="UP000287651">
    <property type="component" value="Unassembled WGS sequence"/>
</dbReference>
<feature type="compositionally biased region" description="Basic and acidic residues" evidence="1">
    <location>
        <begin position="1"/>
        <end position="19"/>
    </location>
</feature>